<dbReference type="GO" id="GO:0008203">
    <property type="term" value="P:cholesterol metabolic process"/>
    <property type="evidence" value="ECO:0007669"/>
    <property type="project" value="TreeGrafter"/>
</dbReference>
<dbReference type="Pfam" id="PF00067">
    <property type="entry name" value="p450"/>
    <property type="match status" value="2"/>
</dbReference>
<feature type="transmembrane region" description="Helical" evidence="9">
    <location>
        <begin position="384"/>
        <end position="401"/>
    </location>
</feature>
<dbReference type="GO" id="GO:0005743">
    <property type="term" value="C:mitochondrial inner membrane"/>
    <property type="evidence" value="ECO:0007669"/>
    <property type="project" value="TreeGrafter"/>
</dbReference>
<feature type="region of interest" description="Disordered" evidence="8">
    <location>
        <begin position="408"/>
        <end position="433"/>
    </location>
</feature>
<feature type="region of interest" description="Disordered" evidence="8">
    <location>
        <begin position="267"/>
        <end position="353"/>
    </location>
</feature>
<dbReference type="AlphaFoldDB" id="A0A663EGP6"/>
<protein>
    <submittedName>
        <fullName evidence="10">Cytochrome P450 family 27 subfamily B member 1</fullName>
    </submittedName>
</protein>
<dbReference type="SUPFAM" id="SSF48264">
    <property type="entry name" value="Cytochrome P450"/>
    <property type="match status" value="1"/>
</dbReference>
<reference evidence="10" key="1">
    <citation type="submission" date="2025-08" db="UniProtKB">
        <authorList>
            <consortium name="Ensembl"/>
        </authorList>
    </citation>
    <scope>IDENTIFICATION</scope>
</reference>
<accession>A0A663EGP6</accession>
<evidence type="ECO:0000256" key="6">
    <source>
        <dbReference type="ARBA" id="ARBA00023004"/>
    </source>
</evidence>
<dbReference type="PANTHER" id="PTHR24279:SF121">
    <property type="entry name" value="CYTOCHROME P450 FAMILY 27 SUBFAMILY B MEMBER 1"/>
    <property type="match status" value="1"/>
</dbReference>
<keyword evidence="5" id="KW-0560">Oxidoreductase</keyword>
<organism evidence="10 11">
    <name type="scientific">Aquila chrysaetos chrysaetos</name>
    <dbReference type="NCBI Taxonomy" id="223781"/>
    <lineage>
        <taxon>Eukaryota</taxon>
        <taxon>Metazoa</taxon>
        <taxon>Chordata</taxon>
        <taxon>Craniata</taxon>
        <taxon>Vertebrata</taxon>
        <taxon>Euteleostomi</taxon>
        <taxon>Archelosauria</taxon>
        <taxon>Archosauria</taxon>
        <taxon>Dinosauria</taxon>
        <taxon>Saurischia</taxon>
        <taxon>Theropoda</taxon>
        <taxon>Coelurosauria</taxon>
        <taxon>Aves</taxon>
        <taxon>Neognathae</taxon>
        <taxon>Neoaves</taxon>
        <taxon>Telluraves</taxon>
        <taxon>Accipitrimorphae</taxon>
        <taxon>Accipitriformes</taxon>
        <taxon>Accipitridae</taxon>
        <taxon>Accipitrinae</taxon>
        <taxon>Aquila</taxon>
    </lineage>
</organism>
<evidence type="ECO:0000256" key="5">
    <source>
        <dbReference type="ARBA" id="ARBA00023002"/>
    </source>
</evidence>
<evidence type="ECO:0000256" key="2">
    <source>
        <dbReference type="ARBA" id="ARBA00010617"/>
    </source>
</evidence>
<dbReference type="GO" id="GO:0005506">
    <property type="term" value="F:iron ion binding"/>
    <property type="evidence" value="ECO:0007669"/>
    <property type="project" value="InterPro"/>
</dbReference>
<dbReference type="InterPro" id="IPR036396">
    <property type="entry name" value="Cyt_P450_sf"/>
</dbReference>
<comment type="cofactor">
    <cofactor evidence="1">
        <name>heme</name>
        <dbReference type="ChEBI" id="CHEBI:30413"/>
    </cofactor>
</comment>
<evidence type="ECO:0000256" key="3">
    <source>
        <dbReference type="ARBA" id="ARBA00022617"/>
    </source>
</evidence>
<feature type="compositionally biased region" description="Acidic residues" evidence="8">
    <location>
        <begin position="275"/>
        <end position="285"/>
    </location>
</feature>
<keyword evidence="9" id="KW-0812">Transmembrane</keyword>
<keyword evidence="4" id="KW-0479">Metal-binding</keyword>
<evidence type="ECO:0000256" key="7">
    <source>
        <dbReference type="ARBA" id="ARBA00023033"/>
    </source>
</evidence>
<dbReference type="GeneTree" id="ENSGT00950000182905"/>
<dbReference type="GO" id="GO:0006700">
    <property type="term" value="P:C21-steroid hormone biosynthetic process"/>
    <property type="evidence" value="ECO:0007669"/>
    <property type="project" value="TreeGrafter"/>
</dbReference>
<reference evidence="10" key="2">
    <citation type="submission" date="2025-09" db="UniProtKB">
        <authorList>
            <consortium name="Ensembl"/>
        </authorList>
    </citation>
    <scope>IDENTIFICATION</scope>
</reference>
<dbReference type="GO" id="GO:0020037">
    <property type="term" value="F:heme binding"/>
    <property type="evidence" value="ECO:0007669"/>
    <property type="project" value="InterPro"/>
</dbReference>
<dbReference type="GO" id="GO:0034650">
    <property type="term" value="P:cortisol metabolic process"/>
    <property type="evidence" value="ECO:0007669"/>
    <property type="project" value="TreeGrafter"/>
</dbReference>
<dbReference type="Proteomes" id="UP000472275">
    <property type="component" value="Chromosome 15"/>
</dbReference>
<keyword evidence="11" id="KW-1185">Reference proteome</keyword>
<name>A0A663EGP6_AQUCH</name>
<dbReference type="PANTHER" id="PTHR24279">
    <property type="entry name" value="CYTOCHROME P450"/>
    <property type="match status" value="1"/>
</dbReference>
<keyword evidence="7" id="KW-0503">Monooxygenase</keyword>
<evidence type="ECO:0000313" key="10">
    <source>
        <dbReference type="Ensembl" id="ENSACCP00020011086.1"/>
    </source>
</evidence>
<feature type="compositionally biased region" description="Basic and acidic residues" evidence="8">
    <location>
        <begin position="415"/>
        <end position="426"/>
    </location>
</feature>
<evidence type="ECO:0000256" key="4">
    <source>
        <dbReference type="ARBA" id="ARBA00022723"/>
    </source>
</evidence>
<sequence>MSPVSPQVEGRARYGPVWKASFGPILTVHVAEAGLIEQVLRQEGDFPVRSHLSSWKDYRVCRGHACGLLTAEGEEWQRLRRLLGRLLLRPRAVEGYGGPVADVVGDLLRRLQRQRDRHPQHLVPDLAAEFYKFGLEGISSVLFASRLGCLEQEVPRDTETFIRSINTMFVMTLGTPGRLTSLHHGDAHRASSSPTIYGNVTELLLAGVDTISSTLSWSLYELARHPGVQAALHRELAAAFGTGCSPSATALGKVPLLRAVVKETLRWGRGRGDGDGDEESDEDGGGNDGDGMVVGDGKQWMGMRMGDRRGMKRGGREGGWGMGTRCGRRVGDKERDEDGDGNGGGDGTGMGMRMGTRTGMKMGMGIGTRSGMKMKVEVGMKVEMGTRTGIVFFWFVLFLFFDGRRRGTTSVPVGKNREPGRGERPGRWRSGRG</sequence>
<keyword evidence="6" id="KW-0408">Iron</keyword>
<evidence type="ECO:0000256" key="8">
    <source>
        <dbReference type="SAM" id="MobiDB-lite"/>
    </source>
</evidence>
<keyword evidence="9" id="KW-1133">Transmembrane helix</keyword>
<proteinExistence type="inferred from homology"/>
<evidence type="ECO:0000256" key="1">
    <source>
        <dbReference type="ARBA" id="ARBA00001971"/>
    </source>
</evidence>
<keyword evidence="9" id="KW-0472">Membrane</keyword>
<dbReference type="Ensembl" id="ENSACCT00020011577.1">
    <property type="protein sequence ID" value="ENSACCP00020011086.1"/>
    <property type="gene ID" value="ENSACCG00020007564.1"/>
</dbReference>
<feature type="compositionally biased region" description="Gly residues" evidence="8">
    <location>
        <begin position="341"/>
        <end position="352"/>
    </location>
</feature>
<dbReference type="PRINTS" id="PR00385">
    <property type="entry name" value="P450"/>
</dbReference>
<comment type="similarity">
    <text evidence="2">Belongs to the cytochrome P450 family.</text>
</comment>
<dbReference type="GO" id="GO:0071375">
    <property type="term" value="P:cellular response to peptide hormone stimulus"/>
    <property type="evidence" value="ECO:0007669"/>
    <property type="project" value="TreeGrafter"/>
</dbReference>
<dbReference type="InterPro" id="IPR050479">
    <property type="entry name" value="CYP11_CYP27_families"/>
</dbReference>
<evidence type="ECO:0000313" key="11">
    <source>
        <dbReference type="Proteomes" id="UP000472275"/>
    </source>
</evidence>
<gene>
    <name evidence="10" type="primary">LOC115350948</name>
</gene>
<dbReference type="InterPro" id="IPR001128">
    <property type="entry name" value="Cyt_P450"/>
</dbReference>
<keyword evidence="3" id="KW-0349">Heme</keyword>
<dbReference type="Gene3D" id="1.10.630.10">
    <property type="entry name" value="Cytochrome P450"/>
    <property type="match status" value="2"/>
</dbReference>
<feature type="compositionally biased region" description="Low complexity" evidence="8">
    <location>
        <begin position="295"/>
        <end position="304"/>
    </location>
</feature>
<evidence type="ECO:0000256" key="9">
    <source>
        <dbReference type="SAM" id="Phobius"/>
    </source>
</evidence>
<dbReference type="GO" id="GO:0006704">
    <property type="term" value="P:glucocorticoid biosynthetic process"/>
    <property type="evidence" value="ECO:0007669"/>
    <property type="project" value="TreeGrafter"/>
</dbReference>
<dbReference type="GO" id="GO:0004497">
    <property type="term" value="F:monooxygenase activity"/>
    <property type="evidence" value="ECO:0007669"/>
    <property type="project" value="UniProtKB-KW"/>
</dbReference>
<dbReference type="GO" id="GO:0016705">
    <property type="term" value="F:oxidoreductase activity, acting on paired donors, with incorporation or reduction of molecular oxygen"/>
    <property type="evidence" value="ECO:0007669"/>
    <property type="project" value="InterPro"/>
</dbReference>